<dbReference type="PANTHER" id="PTHR10430">
    <property type="entry name" value="PEROXIREDOXIN"/>
    <property type="match status" value="1"/>
</dbReference>
<evidence type="ECO:0000256" key="1">
    <source>
        <dbReference type="ARBA" id="ARBA00022559"/>
    </source>
</evidence>
<dbReference type="CDD" id="cd03013">
    <property type="entry name" value="PRX5_like"/>
    <property type="match status" value="1"/>
</dbReference>
<dbReference type="InterPro" id="IPR036249">
    <property type="entry name" value="Thioredoxin-like_sf"/>
</dbReference>
<protein>
    <recommendedName>
        <fullName evidence="3">Glutathione-dependent peroxiredoxin</fullName>
        <ecNumber evidence="3">1.11.1.27</ecNumber>
    </recommendedName>
</protein>
<comment type="caution">
    <text evidence="5">The sequence shown here is derived from an EMBL/GenBank/DDBJ whole genome shotgun (WGS) entry which is preliminary data.</text>
</comment>
<dbReference type="SUPFAM" id="SSF52833">
    <property type="entry name" value="Thioredoxin-like"/>
    <property type="match status" value="1"/>
</dbReference>
<dbReference type="InterPro" id="IPR013766">
    <property type="entry name" value="Thioredoxin_domain"/>
</dbReference>
<proteinExistence type="inferred from homology"/>
<evidence type="ECO:0000259" key="4">
    <source>
        <dbReference type="PROSITE" id="PS51352"/>
    </source>
</evidence>
<keyword evidence="3" id="KW-0049">Antioxidant</keyword>
<dbReference type="Proteomes" id="UP001209535">
    <property type="component" value="Unassembled WGS sequence"/>
</dbReference>
<dbReference type="Pfam" id="PF08534">
    <property type="entry name" value="Redoxin"/>
    <property type="match status" value="1"/>
</dbReference>
<keyword evidence="2 3" id="KW-0560">Oxidoreductase</keyword>
<evidence type="ECO:0000313" key="5">
    <source>
        <dbReference type="EMBL" id="MCU9850157.1"/>
    </source>
</evidence>
<keyword evidence="6" id="KW-1185">Reference proteome</keyword>
<keyword evidence="1 3" id="KW-0575">Peroxidase</keyword>
<dbReference type="InterPro" id="IPR037944">
    <property type="entry name" value="PRX5-like"/>
</dbReference>
<comment type="catalytic activity">
    <reaction evidence="3">
        <text>a hydroperoxide + 2 glutathione = an alcohol + glutathione disulfide + H2O</text>
        <dbReference type="Rhea" id="RHEA:62632"/>
        <dbReference type="ChEBI" id="CHEBI:15377"/>
        <dbReference type="ChEBI" id="CHEBI:30879"/>
        <dbReference type="ChEBI" id="CHEBI:35924"/>
        <dbReference type="ChEBI" id="CHEBI:57925"/>
        <dbReference type="ChEBI" id="CHEBI:58297"/>
        <dbReference type="EC" id="1.11.1.27"/>
    </reaction>
</comment>
<dbReference type="InterPro" id="IPR013740">
    <property type="entry name" value="Redoxin"/>
</dbReference>
<feature type="domain" description="Thioredoxin" evidence="4">
    <location>
        <begin position="2"/>
        <end position="160"/>
    </location>
</feature>
<dbReference type="EMBL" id="JAOVQO010000022">
    <property type="protein sequence ID" value="MCU9850157.1"/>
    <property type="molecule type" value="Genomic_DNA"/>
</dbReference>
<dbReference type="Gene3D" id="3.40.30.10">
    <property type="entry name" value="Glutaredoxin"/>
    <property type="match status" value="1"/>
</dbReference>
<comment type="function">
    <text evidence="3">Thiol-specific peroxidase that catalyzes the reduction of hydrogen peroxide and organic hydroperoxides to water and alcohols, respectively. Plays a role in cell protection against oxidative stress by detoxifying peroxides.</text>
</comment>
<keyword evidence="3" id="KW-0676">Redox-active center</keyword>
<dbReference type="PROSITE" id="PS51352">
    <property type="entry name" value="THIOREDOXIN_2"/>
    <property type="match status" value="1"/>
</dbReference>
<gene>
    <name evidence="5" type="ORF">OEZ60_19385</name>
</gene>
<evidence type="ECO:0000256" key="2">
    <source>
        <dbReference type="ARBA" id="ARBA00023002"/>
    </source>
</evidence>
<comment type="similarity">
    <text evidence="3">Belongs to the peroxiredoxin family. Prx5 subfamily.</text>
</comment>
<dbReference type="RefSeq" id="WP_263339833.1">
    <property type="nucleotide sequence ID" value="NZ_JAOVQO010000022.1"/>
</dbReference>
<evidence type="ECO:0000313" key="6">
    <source>
        <dbReference type="Proteomes" id="UP001209535"/>
    </source>
</evidence>
<name>A0ABT2X877_9RHOB</name>
<reference evidence="5 6" key="1">
    <citation type="submission" date="2022-10" db="EMBL/GenBank/DDBJ databases">
        <title>Defluviimonas sp. nov., isolated from ocean surface sediments.</title>
        <authorList>
            <person name="He W."/>
            <person name="Wang L."/>
            <person name="Zhang D.-F."/>
        </authorList>
    </citation>
    <scope>NUCLEOTIDE SEQUENCE [LARGE SCALE GENOMIC DNA]</scope>
    <source>
        <strain evidence="5 6">WL0024</strain>
    </source>
</reference>
<sequence>MIAAGGRLPEAELLRIGAGGPETVRLSERLAGRKVVLFAVPGAFTPTCDSAHLPGFIRSAPALRARGVEEIICVSVNDAHVMRYWGDTTGATAAGITLLADADGAFARALGLTYDNPAAGMFGRSRRYAMVVEDGVVTAFELDPIGQCSLSTGEALLEKL</sequence>
<dbReference type="PANTHER" id="PTHR10430:SF16">
    <property type="entry name" value="PEROXIREDOXIN-5, MITOCHONDRIAL"/>
    <property type="match status" value="1"/>
</dbReference>
<evidence type="ECO:0000256" key="3">
    <source>
        <dbReference type="RuleBase" id="RU366011"/>
    </source>
</evidence>
<dbReference type="EC" id="1.11.1.27" evidence="3"/>
<organism evidence="5 6">
    <name type="scientific">Albidovulum salinarum</name>
    <dbReference type="NCBI Taxonomy" id="2984153"/>
    <lineage>
        <taxon>Bacteria</taxon>
        <taxon>Pseudomonadati</taxon>
        <taxon>Pseudomonadota</taxon>
        <taxon>Alphaproteobacteria</taxon>
        <taxon>Rhodobacterales</taxon>
        <taxon>Paracoccaceae</taxon>
        <taxon>Albidovulum</taxon>
    </lineage>
</organism>
<accession>A0ABT2X877</accession>